<comment type="caution">
    <text evidence="3">The sequence shown here is derived from an EMBL/GenBank/DDBJ whole genome shotgun (WGS) entry which is preliminary data.</text>
</comment>
<reference evidence="3 4" key="1">
    <citation type="submission" date="2024-11" db="EMBL/GenBank/DDBJ databases">
        <title>Chromosome-level genome assembly of the freshwater bivalve Anodonta woodiana.</title>
        <authorList>
            <person name="Chen X."/>
        </authorList>
    </citation>
    <scope>NUCLEOTIDE SEQUENCE [LARGE SCALE GENOMIC DNA]</scope>
    <source>
        <strain evidence="3">MN2024</strain>
        <tissue evidence="3">Gills</tissue>
    </source>
</reference>
<evidence type="ECO:0000256" key="1">
    <source>
        <dbReference type="SAM" id="Phobius"/>
    </source>
</evidence>
<keyword evidence="1" id="KW-1133">Transmembrane helix</keyword>
<dbReference type="Proteomes" id="UP001634394">
    <property type="component" value="Unassembled WGS sequence"/>
</dbReference>
<accession>A0ABD3W4C2</accession>
<organism evidence="3 4">
    <name type="scientific">Sinanodonta woodiana</name>
    <name type="common">Chinese pond mussel</name>
    <name type="synonym">Anodonta woodiana</name>
    <dbReference type="NCBI Taxonomy" id="1069815"/>
    <lineage>
        <taxon>Eukaryota</taxon>
        <taxon>Metazoa</taxon>
        <taxon>Spiralia</taxon>
        <taxon>Lophotrochozoa</taxon>
        <taxon>Mollusca</taxon>
        <taxon>Bivalvia</taxon>
        <taxon>Autobranchia</taxon>
        <taxon>Heteroconchia</taxon>
        <taxon>Palaeoheterodonta</taxon>
        <taxon>Unionida</taxon>
        <taxon>Unionoidea</taxon>
        <taxon>Unionidae</taxon>
        <taxon>Unioninae</taxon>
        <taxon>Sinanodonta</taxon>
    </lineage>
</organism>
<keyword evidence="4" id="KW-1185">Reference proteome</keyword>
<evidence type="ECO:0000313" key="3">
    <source>
        <dbReference type="EMBL" id="KAL3868380.1"/>
    </source>
</evidence>
<sequence>MLVVVLVVILKSHQAESSQSSVQALAGNYKIDADEGKCLCWKEDASCKEPYCYYENTDIAVLESLHQIPNNMDCPLDNAGCTGKLLTCNSLESNRLRCLEDCDELKEQIINNTYSCDKTLKCCQALPCMKELLNSTGNRSKQITSYFCINDDWNIIPKALCSPGWIGDYCDQPRNKNITCKCYKSKSNSFCVNYENCSEMMFVSNISSLCRKNNLTHCLNQSKVCKSQYGGRDQCLCDIENKELADQDLCWRTEDPCREEYFNKTNGAITVPALERVHKIDQLQENCDKIKEKTDEDLKRCNGNRIVDNYEMAEKLLDKECVEVIKCCHVRNYGLKYFNVSGNGNHQIASVICKNYEEKTPPPIFQCQQGWRGDRCNETYQIQIGCRCFQSYSWCENTTGCLEMMYLEGNKFLCSKHNLTHCEFASDVCRTKIQGKECLCNVDTHMAEVSEMKSQSNLMNGTGILGQFTGIFARNILAIAIYFVLVHLHQSK</sequence>
<feature type="transmembrane region" description="Helical" evidence="1">
    <location>
        <begin position="464"/>
        <end position="486"/>
    </location>
</feature>
<keyword evidence="2" id="KW-0732">Signal</keyword>
<feature type="chain" id="PRO_5044780177" evidence="2">
    <location>
        <begin position="18"/>
        <end position="492"/>
    </location>
</feature>
<feature type="signal peptide" evidence="2">
    <location>
        <begin position="1"/>
        <end position="17"/>
    </location>
</feature>
<keyword evidence="1" id="KW-0472">Membrane</keyword>
<keyword evidence="1" id="KW-0812">Transmembrane</keyword>
<evidence type="ECO:0000313" key="4">
    <source>
        <dbReference type="Proteomes" id="UP001634394"/>
    </source>
</evidence>
<protein>
    <submittedName>
        <fullName evidence="3">Uncharacterized protein</fullName>
    </submittedName>
</protein>
<dbReference type="EMBL" id="JBJQND010000008">
    <property type="protein sequence ID" value="KAL3868380.1"/>
    <property type="molecule type" value="Genomic_DNA"/>
</dbReference>
<dbReference type="AlphaFoldDB" id="A0ABD3W4C2"/>
<gene>
    <name evidence="3" type="ORF">ACJMK2_041192</name>
</gene>
<proteinExistence type="predicted"/>
<name>A0ABD3W4C2_SINWO</name>
<evidence type="ECO:0000256" key="2">
    <source>
        <dbReference type="SAM" id="SignalP"/>
    </source>
</evidence>